<accession>A0A0N9VEI5</accession>
<sequence>MAKKKEIKQVEAPIKLAINDFLKLSNDAVSELVEKEVFFFHEDKEYSVDVGIKILSYDEVVNLMRGKDAQKTLMSDLIKSRIAASIFNKETKKPLFSNNDVGKILPSLMDALHKASDEVNDFSGKYLMEKLMKKNSGVNSSSTESVEEQSQKPSEE</sequence>
<dbReference type="RefSeq" id="WP_054581482.1">
    <property type="nucleotide sequence ID" value="NZ_CP012808.1"/>
</dbReference>
<dbReference type="STRING" id="1324350.AOY20_08675"/>
<feature type="region of interest" description="Disordered" evidence="1">
    <location>
        <begin position="134"/>
        <end position="156"/>
    </location>
</feature>
<gene>
    <name evidence="2" type="ORF">AOY20_08675</name>
</gene>
<evidence type="ECO:0000313" key="2">
    <source>
        <dbReference type="EMBL" id="ALH95591.1"/>
    </source>
</evidence>
<dbReference type="InterPro" id="IPR024410">
    <property type="entry name" value="Phage_TAC_12"/>
</dbReference>
<dbReference type="Pfam" id="PF16459">
    <property type="entry name" value="Phage_TAC_13"/>
    <property type="match status" value="1"/>
</dbReference>
<organism evidence="2 3">
    <name type="scientific">Acinetobacter equi</name>
    <dbReference type="NCBI Taxonomy" id="1324350"/>
    <lineage>
        <taxon>Bacteria</taxon>
        <taxon>Pseudomonadati</taxon>
        <taxon>Pseudomonadota</taxon>
        <taxon>Gammaproteobacteria</taxon>
        <taxon>Moraxellales</taxon>
        <taxon>Moraxellaceae</taxon>
        <taxon>Acinetobacter</taxon>
    </lineage>
</organism>
<dbReference type="EMBL" id="CP012808">
    <property type="protein sequence ID" value="ALH95591.1"/>
    <property type="molecule type" value="Genomic_DNA"/>
</dbReference>
<protein>
    <submittedName>
        <fullName evidence="2">Uncharacterized protein</fullName>
    </submittedName>
</protein>
<name>A0A0N9VEI5_9GAMM</name>
<proteinExistence type="predicted"/>
<reference evidence="2 3" key="1">
    <citation type="journal article" date="2015" name="Int. J. Syst. Evol. Microbiol.">
        <title>Acinetobacter equi sp. nov. isolated from horse faeces.</title>
        <authorList>
            <person name="Poppel M.T."/>
            <person name="Skiebe E."/>
            <person name="Laue M."/>
            <person name="Bergmann H."/>
            <person name="Ebersberger I."/>
            <person name="Garn T."/>
            <person name="Fruth A."/>
            <person name="Baumgardt S."/>
            <person name="Busse H.J."/>
            <person name="Wilharm G."/>
        </authorList>
    </citation>
    <scope>NUCLEOTIDE SEQUENCE [LARGE SCALE GENOMIC DNA]</scope>
    <source>
        <strain evidence="2 3">114</strain>
    </source>
</reference>
<dbReference type="KEGG" id="aei:AOY20_08675"/>
<dbReference type="AlphaFoldDB" id="A0A0N9VEI5"/>
<evidence type="ECO:0000313" key="3">
    <source>
        <dbReference type="Proteomes" id="UP000064939"/>
    </source>
</evidence>
<dbReference type="OrthoDB" id="9860635at2"/>
<keyword evidence="3" id="KW-1185">Reference proteome</keyword>
<dbReference type="Proteomes" id="UP000064939">
    <property type="component" value="Chromosome"/>
</dbReference>
<evidence type="ECO:0000256" key="1">
    <source>
        <dbReference type="SAM" id="MobiDB-lite"/>
    </source>
</evidence>
<feature type="compositionally biased region" description="Low complexity" evidence="1">
    <location>
        <begin position="135"/>
        <end position="144"/>
    </location>
</feature>